<proteinExistence type="predicted"/>
<accession>A0A2X1M3D6</accession>
<reference evidence="1 2" key="1">
    <citation type="submission" date="2018-06" db="EMBL/GenBank/DDBJ databases">
        <authorList>
            <consortium name="Pathogen Informatics"/>
            <person name="Doyle S."/>
        </authorList>
    </citation>
    <scope>NUCLEOTIDE SEQUENCE [LARGE SCALE GENOMIC DNA]</scope>
    <source>
        <strain evidence="1 2">NCTC11126</strain>
    </source>
</reference>
<gene>
    <name evidence="1" type="primary">yfeA_2</name>
    <name evidence="1" type="ORF">NCTC11126_04362</name>
</gene>
<organism evidence="1 2">
    <name type="scientific">Escherichia coli</name>
    <dbReference type="NCBI Taxonomy" id="562"/>
    <lineage>
        <taxon>Bacteria</taxon>
        <taxon>Pseudomonadati</taxon>
        <taxon>Pseudomonadota</taxon>
        <taxon>Gammaproteobacteria</taxon>
        <taxon>Enterobacterales</taxon>
        <taxon>Enterobacteriaceae</taxon>
        <taxon>Escherichia</taxon>
    </lineage>
</organism>
<evidence type="ECO:0000313" key="2">
    <source>
        <dbReference type="Proteomes" id="UP000250561"/>
    </source>
</evidence>
<name>A0A2X1M3D6_ECOLX</name>
<evidence type="ECO:0000313" key="1">
    <source>
        <dbReference type="EMBL" id="SPW53906.1"/>
    </source>
</evidence>
<dbReference type="Proteomes" id="UP000250561">
    <property type="component" value="Unassembled WGS sequence"/>
</dbReference>
<protein>
    <submittedName>
        <fullName evidence="1">Putative diguanylate cyclase</fullName>
    </submittedName>
</protein>
<sequence>MVLPGGILMEIRKTLQPLLGQLSWLAEQSCAHHHVLALDSREEMVSGQTH</sequence>
<dbReference type="AlphaFoldDB" id="A0A2X1M3D6"/>
<dbReference type="EMBL" id="UARS01000008">
    <property type="protein sequence ID" value="SPW53906.1"/>
    <property type="molecule type" value="Genomic_DNA"/>
</dbReference>